<dbReference type="OrthoDB" id="2526284at2759"/>
<evidence type="ECO:0000256" key="3">
    <source>
        <dbReference type="ARBA" id="ARBA00022676"/>
    </source>
</evidence>
<reference evidence="9" key="1">
    <citation type="submission" date="2020-10" db="EMBL/GenBank/DDBJ databases">
        <authorList>
            <person name="Kikuchi T."/>
        </authorList>
    </citation>
    <scope>NUCLEOTIDE SEQUENCE</scope>
    <source>
        <strain evidence="9">NKZ352</strain>
    </source>
</reference>
<keyword evidence="6" id="KW-1133">Transmembrane helix</keyword>
<evidence type="ECO:0000313" key="10">
    <source>
        <dbReference type="Proteomes" id="UP000835052"/>
    </source>
</evidence>
<evidence type="ECO:0000256" key="8">
    <source>
        <dbReference type="RuleBase" id="RU366017"/>
    </source>
</evidence>
<dbReference type="Pfam" id="PF01697">
    <property type="entry name" value="Glyco_transf_92"/>
    <property type="match status" value="1"/>
</dbReference>
<dbReference type="InterPro" id="IPR008166">
    <property type="entry name" value="Glyco_transf_92"/>
</dbReference>
<keyword evidence="5" id="KW-0812">Transmembrane</keyword>
<dbReference type="PANTHER" id="PTHR21461:SF87">
    <property type="entry name" value="GH12965P"/>
    <property type="match status" value="1"/>
</dbReference>
<proteinExistence type="inferred from homology"/>
<gene>
    <name evidence="9" type="ORF">CAUJ_LOCUS12998</name>
</gene>
<evidence type="ECO:0000313" key="9">
    <source>
        <dbReference type="EMBL" id="CAD6197088.1"/>
    </source>
</evidence>
<evidence type="ECO:0000256" key="7">
    <source>
        <dbReference type="ARBA" id="ARBA00023136"/>
    </source>
</evidence>
<dbReference type="Proteomes" id="UP000835052">
    <property type="component" value="Unassembled WGS sequence"/>
</dbReference>
<keyword evidence="3 8" id="KW-0328">Glycosyltransferase</keyword>
<dbReference type="EC" id="2.4.1.-" evidence="8"/>
<evidence type="ECO:0000256" key="6">
    <source>
        <dbReference type="ARBA" id="ARBA00022989"/>
    </source>
</evidence>
<dbReference type="EMBL" id="CAJGYM010000085">
    <property type="protein sequence ID" value="CAD6197088.1"/>
    <property type="molecule type" value="Genomic_DNA"/>
</dbReference>
<keyword evidence="10" id="KW-1185">Reference proteome</keyword>
<comment type="subcellular location">
    <subcellularLocation>
        <location evidence="1">Membrane</location>
        <topology evidence="1">Single-pass membrane protein</topology>
    </subcellularLocation>
</comment>
<comment type="caution">
    <text evidence="9">The sequence shown here is derived from an EMBL/GenBank/DDBJ whole genome shotgun (WGS) entry which is preliminary data.</text>
</comment>
<name>A0A8S1HMI2_9PELO</name>
<evidence type="ECO:0000256" key="2">
    <source>
        <dbReference type="ARBA" id="ARBA00007647"/>
    </source>
</evidence>
<comment type="similarity">
    <text evidence="2 8">Belongs to the glycosyltransferase 92 family.</text>
</comment>
<evidence type="ECO:0000256" key="4">
    <source>
        <dbReference type="ARBA" id="ARBA00022679"/>
    </source>
</evidence>
<keyword evidence="4 8" id="KW-0808">Transferase</keyword>
<organism evidence="9 10">
    <name type="scientific">Caenorhabditis auriculariae</name>
    <dbReference type="NCBI Taxonomy" id="2777116"/>
    <lineage>
        <taxon>Eukaryota</taxon>
        <taxon>Metazoa</taxon>
        <taxon>Ecdysozoa</taxon>
        <taxon>Nematoda</taxon>
        <taxon>Chromadorea</taxon>
        <taxon>Rhabditida</taxon>
        <taxon>Rhabditina</taxon>
        <taxon>Rhabditomorpha</taxon>
        <taxon>Rhabditoidea</taxon>
        <taxon>Rhabditidae</taxon>
        <taxon>Peloderinae</taxon>
        <taxon>Caenorhabditis</taxon>
    </lineage>
</organism>
<keyword evidence="7" id="KW-0472">Membrane</keyword>
<dbReference type="GO" id="GO:0016757">
    <property type="term" value="F:glycosyltransferase activity"/>
    <property type="evidence" value="ECO:0007669"/>
    <property type="project" value="UniProtKB-UniRule"/>
</dbReference>
<dbReference type="AlphaFoldDB" id="A0A8S1HMI2"/>
<dbReference type="PANTHER" id="PTHR21461">
    <property type="entry name" value="GLYCOSYLTRANSFERASE FAMILY 92 PROTEIN"/>
    <property type="match status" value="1"/>
</dbReference>
<sequence length="419" mass="48608">MVRRGGWRRKIVAAVVLILIILFTIDYQLSETLDDSLVALEPFSTDENEKIVVGRKIFKPLENGQNVKFVQIAAKIYASTSFLDERNGNMGYPFVRVLMVMRNSEDFKCKFGEKESPVTSVYELSENHNMHMRTYILNCKIPASVEIDSLETFQIKLTKDEKYTDLNITYRVPDEKKISQHQISLSICVPALFGSVYKPRRIVEFAELNALQGVQRVYIYGRKSIFEDFLNTTLQFYVENNFFELVEIELPFGDSEIWYHGQLISITDCLLRNIGVSEFTSFNDIDEFFIPMVNKTLIETIRDLFSENTASLRVVAQYMSLVNGSELLTLNSTVTSERIVEKRLTKCILRPEMVFEQGIHHTSRVIQDNYTSPTHDGSEVRLFHYREGRVCCRKDDTVPRLYGNELTHQFRFVKKLLNL</sequence>
<protein>
    <recommendedName>
        <fullName evidence="8">Glycosyltransferase family 92 protein</fullName>
        <ecNumber evidence="8">2.4.1.-</ecNumber>
    </recommendedName>
</protein>
<evidence type="ECO:0000256" key="1">
    <source>
        <dbReference type="ARBA" id="ARBA00004167"/>
    </source>
</evidence>
<accession>A0A8S1HMI2</accession>
<dbReference type="GO" id="GO:0005737">
    <property type="term" value="C:cytoplasm"/>
    <property type="evidence" value="ECO:0007669"/>
    <property type="project" value="TreeGrafter"/>
</dbReference>
<dbReference type="GO" id="GO:0016020">
    <property type="term" value="C:membrane"/>
    <property type="evidence" value="ECO:0007669"/>
    <property type="project" value="UniProtKB-SubCell"/>
</dbReference>
<evidence type="ECO:0000256" key="5">
    <source>
        <dbReference type="ARBA" id="ARBA00022692"/>
    </source>
</evidence>